<gene>
    <name evidence="5" type="ORF">QYE76_023848</name>
</gene>
<evidence type="ECO:0000313" key="5">
    <source>
        <dbReference type="EMBL" id="KAK1618331.1"/>
    </source>
</evidence>
<name>A0AAD8RCK6_LOLMU</name>
<feature type="region of interest" description="Disordered" evidence="3">
    <location>
        <begin position="1"/>
        <end position="56"/>
    </location>
</feature>
<dbReference type="InterPro" id="IPR045279">
    <property type="entry name" value="ARR-like"/>
</dbReference>
<keyword evidence="1" id="KW-0902">Two-component regulatory system</keyword>
<evidence type="ECO:0000256" key="1">
    <source>
        <dbReference type="ARBA" id="ARBA00023012"/>
    </source>
</evidence>
<dbReference type="PROSITE" id="PS50110">
    <property type="entry name" value="RESPONSE_REGULATORY"/>
    <property type="match status" value="1"/>
</dbReference>
<evidence type="ECO:0000259" key="4">
    <source>
        <dbReference type="PROSITE" id="PS50110"/>
    </source>
</evidence>
<protein>
    <recommendedName>
        <fullName evidence="4">Response regulatory domain-containing protein</fullName>
    </recommendedName>
</protein>
<evidence type="ECO:0000256" key="3">
    <source>
        <dbReference type="SAM" id="MobiDB-lite"/>
    </source>
</evidence>
<dbReference type="InterPro" id="IPR001789">
    <property type="entry name" value="Sig_transdc_resp-reg_receiver"/>
</dbReference>
<dbReference type="Gene3D" id="3.40.50.2300">
    <property type="match status" value="1"/>
</dbReference>
<dbReference type="InterPro" id="IPR011006">
    <property type="entry name" value="CheY-like_superfamily"/>
</dbReference>
<dbReference type="Pfam" id="PF00072">
    <property type="entry name" value="Response_reg"/>
    <property type="match status" value="1"/>
</dbReference>
<feature type="compositionally biased region" description="Basic residues" evidence="3">
    <location>
        <begin position="16"/>
        <end position="27"/>
    </location>
</feature>
<proteinExistence type="predicted"/>
<reference evidence="5" key="1">
    <citation type="submission" date="2023-07" db="EMBL/GenBank/DDBJ databases">
        <title>A chromosome-level genome assembly of Lolium multiflorum.</title>
        <authorList>
            <person name="Chen Y."/>
            <person name="Copetti D."/>
            <person name="Kolliker R."/>
            <person name="Studer B."/>
        </authorList>
    </citation>
    <scope>NUCLEOTIDE SEQUENCE</scope>
    <source>
        <strain evidence="5">02402/16</strain>
        <tissue evidence="5">Leaf</tissue>
    </source>
</reference>
<accession>A0AAD8RCK6</accession>
<keyword evidence="6" id="KW-1185">Reference proteome</keyword>
<dbReference type="Proteomes" id="UP001231189">
    <property type="component" value="Unassembled WGS sequence"/>
</dbReference>
<dbReference type="AlphaFoldDB" id="A0AAD8RCK6"/>
<evidence type="ECO:0000313" key="6">
    <source>
        <dbReference type="Proteomes" id="UP001231189"/>
    </source>
</evidence>
<dbReference type="GO" id="GO:0009736">
    <property type="term" value="P:cytokinin-activated signaling pathway"/>
    <property type="evidence" value="ECO:0007669"/>
    <property type="project" value="InterPro"/>
</dbReference>
<sequence>MAAPPSTAGFRIIPPARRRASYRRPRDRARFPAAPITDRARLRRRQSQGTASREEEGVGKAAAVAFGMSSVAGGVVGAAAVVPVGGGASPLHVLAVDDSSVDRAVISGILRSSRFRVTAVDSGKRALELLGSENNVGMIITDYWMPEMTGYELLKKVKVCGVWRAISSPSYSPSSFDLDMGKV</sequence>
<keyword evidence="2" id="KW-0597">Phosphoprotein</keyword>
<dbReference type="PANTHER" id="PTHR43874:SF74">
    <property type="entry name" value="TWO-COMPONENT RESPONSE REGULATOR ORR11"/>
    <property type="match status" value="1"/>
</dbReference>
<feature type="modified residue" description="4-aspartylphosphate" evidence="2">
    <location>
        <position position="142"/>
    </location>
</feature>
<comment type="caution">
    <text evidence="5">The sequence shown here is derived from an EMBL/GenBank/DDBJ whole genome shotgun (WGS) entry which is preliminary data.</text>
</comment>
<evidence type="ECO:0000256" key="2">
    <source>
        <dbReference type="PROSITE-ProRule" id="PRU00169"/>
    </source>
</evidence>
<dbReference type="SUPFAM" id="SSF52172">
    <property type="entry name" value="CheY-like"/>
    <property type="match status" value="1"/>
</dbReference>
<organism evidence="5 6">
    <name type="scientific">Lolium multiflorum</name>
    <name type="common">Italian ryegrass</name>
    <name type="synonym">Lolium perenne subsp. multiflorum</name>
    <dbReference type="NCBI Taxonomy" id="4521"/>
    <lineage>
        <taxon>Eukaryota</taxon>
        <taxon>Viridiplantae</taxon>
        <taxon>Streptophyta</taxon>
        <taxon>Embryophyta</taxon>
        <taxon>Tracheophyta</taxon>
        <taxon>Spermatophyta</taxon>
        <taxon>Magnoliopsida</taxon>
        <taxon>Liliopsida</taxon>
        <taxon>Poales</taxon>
        <taxon>Poaceae</taxon>
        <taxon>BOP clade</taxon>
        <taxon>Pooideae</taxon>
        <taxon>Poodae</taxon>
        <taxon>Poeae</taxon>
        <taxon>Poeae Chloroplast Group 2 (Poeae type)</taxon>
        <taxon>Loliodinae</taxon>
        <taxon>Loliinae</taxon>
        <taxon>Lolium</taxon>
    </lineage>
</organism>
<dbReference type="EMBL" id="JAUUTY010000006">
    <property type="protein sequence ID" value="KAK1618331.1"/>
    <property type="molecule type" value="Genomic_DNA"/>
</dbReference>
<dbReference type="PANTHER" id="PTHR43874">
    <property type="entry name" value="TWO-COMPONENT RESPONSE REGULATOR"/>
    <property type="match status" value="1"/>
</dbReference>
<dbReference type="GO" id="GO:0000160">
    <property type="term" value="P:phosphorelay signal transduction system"/>
    <property type="evidence" value="ECO:0007669"/>
    <property type="project" value="UniProtKB-KW"/>
</dbReference>
<feature type="domain" description="Response regulatory" evidence="4">
    <location>
        <begin position="92"/>
        <end position="183"/>
    </location>
</feature>